<organism evidence="2 5">
    <name type="scientific">Helicobacter muridarum</name>
    <dbReference type="NCBI Taxonomy" id="216"/>
    <lineage>
        <taxon>Bacteria</taxon>
        <taxon>Pseudomonadati</taxon>
        <taxon>Campylobacterota</taxon>
        <taxon>Epsilonproteobacteria</taxon>
        <taxon>Campylobacterales</taxon>
        <taxon>Helicobacteraceae</taxon>
        <taxon>Helicobacter</taxon>
    </lineage>
</organism>
<protein>
    <submittedName>
        <fullName evidence="3">DUF302 domain-containing protein</fullName>
    </submittedName>
</protein>
<dbReference type="PANTHER" id="PTHR38342">
    <property type="entry name" value="SLR5037 PROTEIN"/>
    <property type="match status" value="1"/>
</dbReference>
<dbReference type="InterPro" id="IPR035923">
    <property type="entry name" value="TT1751-like_sf"/>
</dbReference>
<evidence type="ECO:0000313" key="2">
    <source>
        <dbReference type="EMBL" id="STQ86918.1"/>
    </source>
</evidence>
<dbReference type="Pfam" id="PF03625">
    <property type="entry name" value="DUF302"/>
    <property type="match status" value="1"/>
</dbReference>
<dbReference type="EMBL" id="UGJE01000002">
    <property type="protein sequence ID" value="STQ86918.1"/>
    <property type="molecule type" value="Genomic_DNA"/>
</dbReference>
<dbReference type="InterPro" id="IPR005180">
    <property type="entry name" value="DUF302"/>
</dbReference>
<evidence type="ECO:0000313" key="5">
    <source>
        <dbReference type="Proteomes" id="UP000255139"/>
    </source>
</evidence>
<sequence>MKNLIYTIILVVGMVTNIIDAKESNIKKAMQSRHSFETTFENVEKFLKEKNITIFAEFKHSDWASSVDEELNPTKVIVFGNPKVGTALMRENQNIAIELPLKIVVWQDPNGKVFVNTTDIKDIAKRYGIKNQKVIDNIAKLLAQIVENATK</sequence>
<dbReference type="SUPFAM" id="SSF103247">
    <property type="entry name" value="TT1751-like"/>
    <property type="match status" value="1"/>
</dbReference>
<dbReference type="EMBL" id="JRPD02000014">
    <property type="protein sequence ID" value="TLD99872.1"/>
    <property type="molecule type" value="Genomic_DNA"/>
</dbReference>
<dbReference type="CDD" id="cd14797">
    <property type="entry name" value="DUF302"/>
    <property type="match status" value="1"/>
</dbReference>
<dbReference type="Proteomes" id="UP000029922">
    <property type="component" value="Unassembled WGS sequence"/>
</dbReference>
<dbReference type="Proteomes" id="UP000255139">
    <property type="component" value="Unassembled WGS sequence"/>
</dbReference>
<dbReference type="Gene3D" id="3.30.310.70">
    <property type="entry name" value="TT1751-like domain"/>
    <property type="match status" value="1"/>
</dbReference>
<feature type="domain" description="DUF302" evidence="1">
    <location>
        <begin position="59"/>
        <end position="119"/>
    </location>
</feature>
<keyword evidence="5" id="KW-1185">Reference proteome</keyword>
<evidence type="ECO:0000313" key="3">
    <source>
        <dbReference type="EMBL" id="TLD99872.1"/>
    </source>
</evidence>
<dbReference type="AlphaFoldDB" id="A0A099TYL6"/>
<accession>A0A099TYL6</accession>
<dbReference type="PANTHER" id="PTHR38342:SF2">
    <property type="entry name" value="INNER MEMBRANE OR EXPORTED"/>
    <property type="match status" value="1"/>
</dbReference>
<gene>
    <name evidence="3" type="ORF">LS73_006720</name>
    <name evidence="2" type="ORF">NCTC12714_01729</name>
</gene>
<name>A0A099TYL6_9HELI</name>
<dbReference type="RefSeq" id="WP_034558997.1">
    <property type="nucleotide sequence ID" value="NZ_FZML01000050.1"/>
</dbReference>
<evidence type="ECO:0000313" key="4">
    <source>
        <dbReference type="Proteomes" id="UP000029922"/>
    </source>
</evidence>
<dbReference type="OrthoDB" id="9799367at2"/>
<evidence type="ECO:0000259" key="1">
    <source>
        <dbReference type="Pfam" id="PF03625"/>
    </source>
</evidence>
<proteinExistence type="predicted"/>
<reference evidence="2 5" key="2">
    <citation type="submission" date="2018-06" db="EMBL/GenBank/DDBJ databases">
        <authorList>
            <consortium name="Pathogen Informatics"/>
            <person name="Doyle S."/>
        </authorList>
    </citation>
    <scope>NUCLEOTIDE SEQUENCE [LARGE SCALE GENOMIC DNA]</scope>
    <source>
        <strain evidence="2 5">NCTC12714</strain>
    </source>
</reference>
<reference evidence="3 4" key="1">
    <citation type="journal article" date="2014" name="Genome Announc.">
        <title>Draft genome sequences of eight enterohepatic helicobacter species isolated from both laboratory and wild rodents.</title>
        <authorList>
            <person name="Sheh A."/>
            <person name="Shen Z."/>
            <person name="Fox J.G."/>
        </authorList>
    </citation>
    <scope>NUCLEOTIDE SEQUENCE [LARGE SCALE GENOMIC DNA]</scope>
    <source>
        <strain evidence="3 4">ST1</strain>
    </source>
</reference>